<dbReference type="PANTHER" id="PTHR37419:SF8">
    <property type="entry name" value="TOXIN YJJJ"/>
    <property type="match status" value="1"/>
</dbReference>
<dbReference type="Gene3D" id="1.10.1070.20">
    <property type="match status" value="1"/>
</dbReference>
<comment type="caution">
    <text evidence="6">The sequence shown here is derived from an EMBL/GenBank/DDBJ whole genome shotgun (WGS) entry which is preliminary data.</text>
</comment>
<dbReference type="Pfam" id="PF07804">
    <property type="entry name" value="HipA_C"/>
    <property type="match status" value="1"/>
</dbReference>
<dbReference type="AlphaFoldDB" id="A0AAW5UIY4"/>
<organism evidence="6 7">
    <name type="scientific">Segatella copri</name>
    <dbReference type="NCBI Taxonomy" id="165179"/>
    <lineage>
        <taxon>Bacteria</taxon>
        <taxon>Pseudomonadati</taxon>
        <taxon>Bacteroidota</taxon>
        <taxon>Bacteroidia</taxon>
        <taxon>Bacteroidales</taxon>
        <taxon>Prevotellaceae</taxon>
        <taxon>Segatella</taxon>
    </lineage>
</organism>
<protein>
    <submittedName>
        <fullName evidence="6">Type II toxin-antitoxin system HipA family toxin</fullName>
    </submittedName>
</protein>
<dbReference type="GO" id="GO:0004674">
    <property type="term" value="F:protein serine/threonine kinase activity"/>
    <property type="evidence" value="ECO:0007669"/>
    <property type="project" value="TreeGrafter"/>
</dbReference>
<evidence type="ECO:0000256" key="1">
    <source>
        <dbReference type="ARBA" id="ARBA00010164"/>
    </source>
</evidence>
<keyword evidence="2" id="KW-0808">Transferase</keyword>
<name>A0AAW5UIY4_9BACT</name>
<dbReference type="Pfam" id="PF13657">
    <property type="entry name" value="Couple_hipA"/>
    <property type="match status" value="1"/>
</dbReference>
<dbReference type="InterPro" id="IPR012893">
    <property type="entry name" value="HipA-like_C"/>
</dbReference>
<evidence type="ECO:0000256" key="3">
    <source>
        <dbReference type="ARBA" id="ARBA00022777"/>
    </source>
</evidence>
<sequence>MIASSLKIMLWDKEIGRLSWDARRGVSFFEYNPAFLGERLDPFPLVASVKSPASRRPIMGDRETKLYRKLPPFLADSLPDAWGNQVFECWRIQNGIRNQEITPLEILSFIGKRGMGALEFLPESSGIRKSEKLNMKLLTDLAQRIFLERENVRLLPDESLTMQSLIAVGTSAGGRQPKAIIAINPKNREIRSGQIAGHKGFDYCILKFGDAERSSAELEMAYYKMARAAGISMMPCRIIEIEGQKHFITHRFDRDEERKLHMQTLAALYPDADSYEKLLMVCRKMRLPESTQEEVFRRMVFNILANNTDDHNKNFSFLMDESGKWQLSPAYDMTYIFNTGGFLPEKMHCMMMQGKLQGQTLEDALALGKENGIRKTESIIGEVASAIRQFRHFAEECEVSQRWRGAVETTLNQHLAEWGLLERRKNVVFRIGETLFEKVRVEKTYKGNYHLLCEVDGIERKFVITGKKEEYVLIDRVGTDNLTDEQLYSLVETFFVG</sequence>
<feature type="domain" description="HipA N-terminal subdomain 1" evidence="5">
    <location>
        <begin position="6"/>
        <end position="120"/>
    </location>
</feature>
<accession>A0AAW5UIY4</accession>
<dbReference type="Proteomes" id="UP001208620">
    <property type="component" value="Unassembled WGS sequence"/>
</dbReference>
<evidence type="ECO:0000259" key="4">
    <source>
        <dbReference type="Pfam" id="PF07804"/>
    </source>
</evidence>
<evidence type="ECO:0000313" key="6">
    <source>
        <dbReference type="EMBL" id="MCW4138802.1"/>
    </source>
</evidence>
<reference evidence="6" key="1">
    <citation type="submission" date="2022-11" db="EMBL/GenBank/DDBJ databases">
        <title>Genomic repertoires linked with pathogenic potency of arthritogenic Prevotella copri isolated from the gut of rheumatoid arthritis patients.</title>
        <authorList>
            <person name="Nii T."/>
            <person name="Maeda Y."/>
            <person name="Motooka D."/>
            <person name="Naito M."/>
            <person name="Matsumoto Y."/>
            <person name="Ogawa T."/>
            <person name="Oguro-Igashira E."/>
            <person name="Kishikawa T."/>
            <person name="Yamashita M."/>
            <person name="Koizumi S."/>
            <person name="Kurakawa T."/>
            <person name="Okumura R."/>
            <person name="Kayama H."/>
            <person name="Murakami M."/>
            <person name="Sakaguchi T."/>
            <person name="Das B."/>
            <person name="Nakamura S."/>
            <person name="Okada Y."/>
            <person name="Kumanogoh A."/>
            <person name="Takeda K."/>
        </authorList>
    </citation>
    <scope>NUCLEOTIDE SEQUENCE</scope>
    <source>
        <strain evidence="6">H105_2-2</strain>
    </source>
</reference>
<dbReference type="InterPro" id="IPR017508">
    <property type="entry name" value="HipA_N1"/>
</dbReference>
<gene>
    <name evidence="6" type="ORF">ONT01_13715</name>
</gene>
<comment type="similarity">
    <text evidence="1">Belongs to the HipA Ser/Thr kinase family.</text>
</comment>
<evidence type="ECO:0000313" key="7">
    <source>
        <dbReference type="Proteomes" id="UP001208620"/>
    </source>
</evidence>
<evidence type="ECO:0000259" key="5">
    <source>
        <dbReference type="Pfam" id="PF13657"/>
    </source>
</evidence>
<proteinExistence type="inferred from homology"/>
<keyword evidence="3" id="KW-0418">Kinase</keyword>
<dbReference type="InterPro" id="IPR052028">
    <property type="entry name" value="HipA_Ser/Thr_kinase"/>
</dbReference>
<dbReference type="EMBL" id="JAPDVD010000002">
    <property type="protein sequence ID" value="MCW4138802.1"/>
    <property type="molecule type" value="Genomic_DNA"/>
</dbReference>
<evidence type="ECO:0000256" key="2">
    <source>
        <dbReference type="ARBA" id="ARBA00022679"/>
    </source>
</evidence>
<dbReference type="GO" id="GO:0005829">
    <property type="term" value="C:cytosol"/>
    <property type="evidence" value="ECO:0007669"/>
    <property type="project" value="TreeGrafter"/>
</dbReference>
<dbReference type="RefSeq" id="WP_264958573.1">
    <property type="nucleotide sequence ID" value="NZ_JAPDVC010000002.1"/>
</dbReference>
<feature type="domain" description="HipA-like C-terminal" evidence="4">
    <location>
        <begin position="170"/>
        <end position="388"/>
    </location>
</feature>
<dbReference type="PANTHER" id="PTHR37419">
    <property type="entry name" value="SERINE/THREONINE-PROTEIN KINASE TOXIN HIPA"/>
    <property type="match status" value="1"/>
</dbReference>